<protein>
    <submittedName>
        <fullName evidence="1">Semaphorin-3C</fullName>
    </submittedName>
</protein>
<dbReference type="AlphaFoldDB" id="A0A8J4X5S3"/>
<reference evidence="1" key="1">
    <citation type="submission" date="2020-07" db="EMBL/GenBank/DDBJ databases">
        <title>Clarias magur genome sequencing, assembly and annotation.</title>
        <authorList>
            <person name="Kushwaha B."/>
            <person name="Kumar R."/>
            <person name="Das P."/>
            <person name="Joshi C.G."/>
            <person name="Kumar D."/>
            <person name="Nagpure N.S."/>
            <person name="Pandey M."/>
            <person name="Agarwal S."/>
            <person name="Srivastava S."/>
            <person name="Singh M."/>
            <person name="Sahoo L."/>
            <person name="Jayasankar P."/>
            <person name="Meher P.K."/>
            <person name="Koringa P.G."/>
            <person name="Iquebal M.A."/>
            <person name="Das S.P."/>
            <person name="Bit A."/>
            <person name="Patnaik S."/>
            <person name="Patel N."/>
            <person name="Shah T.M."/>
            <person name="Hinsu A."/>
            <person name="Jena J.K."/>
        </authorList>
    </citation>
    <scope>NUCLEOTIDE SEQUENCE</scope>
    <source>
        <strain evidence="1">CIFAMagur01</strain>
        <tissue evidence="1">Testis</tissue>
    </source>
</reference>
<proteinExistence type="predicted"/>
<name>A0A8J4X5S3_CLAMG</name>
<organism evidence="1 2">
    <name type="scientific">Clarias magur</name>
    <name type="common">Asian catfish</name>
    <name type="synonym">Macropteronotus magur</name>
    <dbReference type="NCBI Taxonomy" id="1594786"/>
    <lineage>
        <taxon>Eukaryota</taxon>
        <taxon>Metazoa</taxon>
        <taxon>Chordata</taxon>
        <taxon>Craniata</taxon>
        <taxon>Vertebrata</taxon>
        <taxon>Euteleostomi</taxon>
        <taxon>Actinopterygii</taxon>
        <taxon>Neopterygii</taxon>
        <taxon>Teleostei</taxon>
        <taxon>Ostariophysi</taxon>
        <taxon>Siluriformes</taxon>
        <taxon>Clariidae</taxon>
        <taxon>Clarias</taxon>
    </lineage>
</organism>
<evidence type="ECO:0000313" key="1">
    <source>
        <dbReference type="EMBL" id="KAF5902729.1"/>
    </source>
</evidence>
<sequence>VNPETFSGPNLPEHLCPRLRYANNTPVSTRRPGGFCDRAGLPSMPCTCCAVAAFDPEPVFHIVLGRVGRLVSVLRSVPCRVRLRTLTSSNEAASLKQSGSLRHDRVQT</sequence>
<dbReference type="EMBL" id="QNUK01000085">
    <property type="protein sequence ID" value="KAF5902729.1"/>
    <property type="molecule type" value="Genomic_DNA"/>
</dbReference>
<comment type="caution">
    <text evidence="1">The sequence shown here is derived from an EMBL/GenBank/DDBJ whole genome shotgun (WGS) entry which is preliminary data.</text>
</comment>
<feature type="non-terminal residue" evidence="1">
    <location>
        <position position="1"/>
    </location>
</feature>
<feature type="non-terminal residue" evidence="1">
    <location>
        <position position="108"/>
    </location>
</feature>
<accession>A0A8J4X5S3</accession>
<keyword evidence="2" id="KW-1185">Reference proteome</keyword>
<dbReference type="Proteomes" id="UP000727407">
    <property type="component" value="Unassembled WGS sequence"/>
</dbReference>
<gene>
    <name evidence="1" type="ORF">DAT39_007541</name>
</gene>
<evidence type="ECO:0000313" key="2">
    <source>
        <dbReference type="Proteomes" id="UP000727407"/>
    </source>
</evidence>